<organism evidence="2 3">
    <name type="scientific">Caenorhabditis japonica</name>
    <dbReference type="NCBI Taxonomy" id="281687"/>
    <lineage>
        <taxon>Eukaryota</taxon>
        <taxon>Metazoa</taxon>
        <taxon>Ecdysozoa</taxon>
        <taxon>Nematoda</taxon>
        <taxon>Chromadorea</taxon>
        <taxon>Rhabditida</taxon>
        <taxon>Rhabditina</taxon>
        <taxon>Rhabditomorpha</taxon>
        <taxon>Rhabditoidea</taxon>
        <taxon>Rhabditidae</taxon>
        <taxon>Peloderinae</taxon>
        <taxon>Caenorhabditis</taxon>
    </lineage>
</organism>
<keyword evidence="3" id="KW-1185">Reference proteome</keyword>
<dbReference type="Proteomes" id="UP000005237">
    <property type="component" value="Unassembled WGS sequence"/>
</dbReference>
<accession>A0A8R1DN86</accession>
<protein>
    <submittedName>
        <fullName evidence="2">Uncharacterized protein</fullName>
    </submittedName>
</protein>
<dbReference type="AlphaFoldDB" id="A0A8R1DN86"/>
<evidence type="ECO:0000313" key="2">
    <source>
        <dbReference type="EnsemblMetazoa" id="CJA07092.1"/>
    </source>
</evidence>
<sequence>MAQDENHPLLIVGCITLSLGTTLIVIKAVFNLITELAGPLETGPARRATAKDARNQEEAVPMKSCELRRAKSLPPLRLSQQASLPAPSVTTITHIVRSVTNFDY</sequence>
<keyword evidence="1" id="KW-1133">Transmembrane helix</keyword>
<dbReference type="EnsemblMetazoa" id="CJA07092.1">
    <property type="protein sequence ID" value="CJA07092.1"/>
    <property type="gene ID" value="WBGene00126296"/>
</dbReference>
<proteinExistence type="predicted"/>
<reference evidence="3" key="1">
    <citation type="submission" date="2010-08" db="EMBL/GenBank/DDBJ databases">
        <authorList>
            <consortium name="Caenorhabditis japonica Sequencing Consortium"/>
            <person name="Wilson R.K."/>
        </authorList>
    </citation>
    <scope>NUCLEOTIDE SEQUENCE [LARGE SCALE GENOMIC DNA]</scope>
    <source>
        <strain evidence="3">DF5081</strain>
    </source>
</reference>
<keyword evidence="1" id="KW-0472">Membrane</keyword>
<evidence type="ECO:0000313" key="3">
    <source>
        <dbReference type="Proteomes" id="UP000005237"/>
    </source>
</evidence>
<name>A0A8R1DN86_CAEJA</name>
<reference evidence="2" key="2">
    <citation type="submission" date="2022-06" db="UniProtKB">
        <authorList>
            <consortium name="EnsemblMetazoa"/>
        </authorList>
    </citation>
    <scope>IDENTIFICATION</scope>
    <source>
        <strain evidence="2">DF5081</strain>
    </source>
</reference>
<evidence type="ECO:0000256" key="1">
    <source>
        <dbReference type="SAM" id="Phobius"/>
    </source>
</evidence>
<keyword evidence="1" id="KW-0812">Transmembrane</keyword>
<feature type="transmembrane region" description="Helical" evidence="1">
    <location>
        <begin position="6"/>
        <end position="26"/>
    </location>
</feature>